<dbReference type="GO" id="GO:0004333">
    <property type="term" value="F:fumarate hydratase activity"/>
    <property type="evidence" value="ECO:0007669"/>
    <property type="project" value="UniProtKB-UniRule"/>
</dbReference>
<dbReference type="InterPro" id="IPR018951">
    <property type="entry name" value="Fumarase_C_C"/>
</dbReference>
<dbReference type="PRINTS" id="PR00145">
    <property type="entry name" value="ARGSUCLYASE"/>
</dbReference>
<feature type="binding site" evidence="5">
    <location>
        <position position="361"/>
    </location>
    <ligand>
        <name>substrate</name>
    </ligand>
</feature>
<dbReference type="FunFam" id="1.20.200.10:FF:000001">
    <property type="entry name" value="Fumarate hydratase, mitochondrial"/>
    <property type="match status" value="1"/>
</dbReference>
<evidence type="ECO:0000256" key="2">
    <source>
        <dbReference type="ARBA" id="ARBA00022490"/>
    </source>
</evidence>
<dbReference type="Proteomes" id="UP000000593">
    <property type="component" value="Chromosome 2"/>
</dbReference>
<dbReference type="InterPro" id="IPR022761">
    <property type="entry name" value="Fumarate_lyase_N"/>
</dbReference>
<evidence type="ECO:0000256" key="3">
    <source>
        <dbReference type="ARBA" id="ARBA00022532"/>
    </source>
</evidence>
<dbReference type="GO" id="GO:0006099">
    <property type="term" value="P:tricarboxylic acid cycle"/>
    <property type="evidence" value="ECO:0007669"/>
    <property type="project" value="UniProtKB-UniRule"/>
</dbReference>
<accession>Q6LKA5</accession>
<dbReference type="InterPro" id="IPR005677">
    <property type="entry name" value="Fum_hydII"/>
</dbReference>
<comment type="function">
    <text evidence="5">Involved in the TCA cycle. Catalyzes the stereospecific interconversion of fumarate to L-malate.</text>
</comment>
<dbReference type="HOGENOM" id="CLU_021594_4_1_6"/>
<evidence type="ECO:0000313" key="8">
    <source>
        <dbReference type="EMBL" id="CAG22275.1"/>
    </source>
</evidence>
<dbReference type="FunFam" id="1.10.275.10:FF:000001">
    <property type="entry name" value="Fumarate hydratase, mitochondrial"/>
    <property type="match status" value="1"/>
</dbReference>
<feature type="site" description="Important for catalytic activity" evidence="5">
    <location>
        <position position="373"/>
    </location>
</feature>
<dbReference type="NCBIfam" id="NF008909">
    <property type="entry name" value="PRK12273.1"/>
    <property type="match status" value="1"/>
</dbReference>
<dbReference type="Gene3D" id="1.10.275.10">
    <property type="entry name" value="Fumarase/aspartase (N-terminal domain)"/>
    <property type="match status" value="1"/>
</dbReference>
<keyword evidence="9" id="KW-1185">Reference proteome</keyword>
<evidence type="ECO:0000256" key="1">
    <source>
        <dbReference type="ARBA" id="ARBA00009084"/>
    </source>
</evidence>
<comment type="subunit">
    <text evidence="5">Homotetramer.</text>
</comment>
<feature type="domain" description="Fumarase C C-terminal" evidence="7">
    <location>
        <begin position="450"/>
        <end position="503"/>
    </location>
</feature>
<dbReference type="InterPro" id="IPR024083">
    <property type="entry name" value="Fumarase/histidase_N"/>
</dbReference>
<dbReference type="InterPro" id="IPR020557">
    <property type="entry name" value="Fumarate_lyase_CS"/>
</dbReference>
<proteinExistence type="inferred from homology"/>
<evidence type="ECO:0000256" key="5">
    <source>
        <dbReference type="HAMAP-Rule" id="MF_00743"/>
    </source>
</evidence>
<evidence type="ECO:0000259" key="7">
    <source>
        <dbReference type="Pfam" id="PF10415"/>
    </source>
</evidence>
<comment type="miscellaneous">
    <text evidence="5">There are 2 substrate-binding sites: the catalytic A site, and the non-catalytic B site that may play a role in the transfer of substrate or product between the active site and the solvent. Alternatively, the B site may bind allosteric effectors.</text>
</comment>
<dbReference type="GO" id="GO:0006106">
    <property type="term" value="P:fumarate metabolic process"/>
    <property type="evidence" value="ECO:0007669"/>
    <property type="project" value="InterPro"/>
</dbReference>
<feature type="domain" description="Fumarate lyase N-terminal" evidence="6">
    <location>
        <begin position="60"/>
        <end position="384"/>
    </location>
</feature>
<keyword evidence="3 5" id="KW-0816">Tricarboxylic acid cycle</keyword>
<feature type="binding site" evidence="5">
    <location>
        <begin position="146"/>
        <end position="148"/>
    </location>
    <ligand>
        <name>substrate</name>
    </ligand>
</feature>
<reference evidence="9" key="1">
    <citation type="journal article" date="2005" name="Science">
        <title>Life at depth: Photobacterium profundum genome sequence and expression analysis.</title>
        <authorList>
            <person name="Vezzi A."/>
            <person name="Campanaro S."/>
            <person name="D'Angelo M."/>
            <person name="Simonato F."/>
            <person name="Vitulo N."/>
            <person name="Lauro F.M."/>
            <person name="Cestaro A."/>
            <person name="Malacrida G."/>
            <person name="Simionati B."/>
            <person name="Cannata N."/>
            <person name="Romualdi C."/>
            <person name="Bartlett D.H."/>
            <person name="Valle G."/>
        </authorList>
    </citation>
    <scope>NUCLEOTIDE SEQUENCE [LARGE SCALE GENOMIC DNA]</scope>
    <source>
        <strain evidence="9">ATCC BAA-1253 / SS9</strain>
    </source>
</reference>
<dbReference type="SUPFAM" id="SSF48557">
    <property type="entry name" value="L-aspartase-like"/>
    <property type="match status" value="1"/>
</dbReference>
<comment type="subcellular location">
    <subcellularLocation>
        <location evidence="5">Cytoplasm</location>
    </subcellularLocation>
</comment>
<dbReference type="Pfam" id="PF00206">
    <property type="entry name" value="Lyase_1"/>
    <property type="match status" value="1"/>
</dbReference>
<dbReference type="Pfam" id="PF10415">
    <property type="entry name" value="FumaraseC_C"/>
    <property type="match status" value="1"/>
</dbReference>
<dbReference type="eggNOG" id="COG0114">
    <property type="taxonomic scope" value="Bacteria"/>
</dbReference>
<dbReference type="Gene3D" id="1.20.200.10">
    <property type="entry name" value="Fumarase/aspartase (Central domain)"/>
    <property type="match status" value="1"/>
</dbReference>
<dbReference type="Gene3D" id="1.10.40.30">
    <property type="entry name" value="Fumarase/aspartase (C-terminal domain)"/>
    <property type="match status" value="1"/>
</dbReference>
<feature type="binding site" evidence="5">
    <location>
        <position position="229"/>
    </location>
    <ligand>
        <name>substrate</name>
    </ligand>
</feature>
<dbReference type="STRING" id="298386.PBPRB0402"/>
<protein>
    <recommendedName>
        <fullName evidence="5">Fumarate hydratase class II</fullName>
        <shortName evidence="5">Fumarase C</shortName>
        <ecNumber evidence="5">4.2.1.2</ecNumber>
    </recommendedName>
    <alternativeName>
        <fullName evidence="5">Aerobic fumarase</fullName>
    </alternativeName>
    <alternativeName>
        <fullName evidence="5">Iron-independent fumarase</fullName>
    </alternativeName>
</protein>
<evidence type="ECO:0000256" key="4">
    <source>
        <dbReference type="ARBA" id="ARBA00023239"/>
    </source>
</evidence>
<evidence type="ECO:0000313" key="9">
    <source>
        <dbReference type="Proteomes" id="UP000000593"/>
    </source>
</evidence>
<dbReference type="InterPro" id="IPR008948">
    <property type="entry name" value="L-Aspartase-like"/>
</dbReference>
<dbReference type="PROSITE" id="PS00163">
    <property type="entry name" value="FUMARATE_LYASES"/>
    <property type="match status" value="1"/>
</dbReference>
<dbReference type="HAMAP" id="MF_00743">
    <property type="entry name" value="FumaraseC"/>
    <property type="match status" value="1"/>
</dbReference>
<evidence type="ECO:0000259" key="6">
    <source>
        <dbReference type="Pfam" id="PF00206"/>
    </source>
</evidence>
<feature type="binding site" evidence="5">
    <location>
        <begin position="181"/>
        <end position="183"/>
    </location>
    <ligand>
        <name>substrate</name>
    </ligand>
</feature>
<organism evidence="8 9">
    <name type="scientific">Photobacterium profundum (strain SS9)</name>
    <dbReference type="NCBI Taxonomy" id="298386"/>
    <lineage>
        <taxon>Bacteria</taxon>
        <taxon>Pseudomonadati</taxon>
        <taxon>Pseudomonadota</taxon>
        <taxon>Gammaproteobacteria</taxon>
        <taxon>Vibrionales</taxon>
        <taxon>Vibrionaceae</taxon>
        <taxon>Photobacterium</taxon>
    </lineage>
</organism>
<feature type="active site" evidence="5">
    <location>
        <position position="360"/>
    </location>
</feature>
<dbReference type="EC" id="4.2.1.2" evidence="5"/>
<dbReference type="GO" id="GO:0005737">
    <property type="term" value="C:cytoplasm"/>
    <property type="evidence" value="ECO:0007669"/>
    <property type="project" value="UniProtKB-SubCell"/>
</dbReference>
<dbReference type="EMBL" id="CR378676">
    <property type="protein sequence ID" value="CAG22275.1"/>
    <property type="molecule type" value="Genomic_DNA"/>
</dbReference>
<comment type="pathway">
    <text evidence="5">Carbohydrate metabolism; tricarboxylic acid cycle; (S)-malate from fumarate: step 1/1.</text>
</comment>
<dbReference type="InterPro" id="IPR000362">
    <property type="entry name" value="Fumarate_lyase_fam"/>
</dbReference>
<dbReference type="PANTHER" id="PTHR11444">
    <property type="entry name" value="ASPARTATEAMMONIA/ARGININOSUCCINATE/ADENYLOSUCCINATE LYASE"/>
    <property type="match status" value="1"/>
</dbReference>
<comment type="caution">
    <text evidence="5">Lacks conserved residue(s) required for the propagation of feature annotation.</text>
</comment>
<gene>
    <name evidence="8" type="primary">XAC1542</name>
    <name evidence="5" type="synonym">fumC</name>
    <name evidence="8" type="ordered locus">PBPRB0402</name>
</gene>
<sequence length="508" mass="54979">MLRSYPLPTSSFKKVLWQFRHWPSAASISTATLTTNTFNLRSVRNNIMSSHYRIETDSMGDVHVPENALYQAQTQRAVNNFPISGIQMPHEFIKALAYIKQAAARSNLELKLLDDKVAHAIIDSCQEIINGEHFEQFPIDVFQTGSGTSSNMNANEVIATLASQKAEQNISPNDHVNMGQSSNDVIPTAIQVSAAITCHFQLFPALEYLTQALDKKTAEIGHIVKTGRTHLMDAMPVTLGQELQGWKIQLERAQLGIQHALDNASALAQGGTAVGTGINAEPEFAAIFANNISISTEIPFTSSDNFFYNLSSQDAIVALSGQLKTLAVAILKISNDLRWMNSGPLAGLGEIELEALQPGSSIMPGKVNPVIPEAAAMVAAQVIGNDATITVGGQSGNFQLNVMLPVIAHNLIQSIELMANASTLLADKAISTFVVRKENLKVALAKNPILVTALNPVIGYLKAAEIAKKAYKEQRAIIEVAEEETNISREELEKLLNPEKLTQGGVAH</sequence>
<dbReference type="FunFam" id="1.10.40.30:FF:000002">
    <property type="entry name" value="Fumarate hydratase class II"/>
    <property type="match status" value="1"/>
</dbReference>
<comment type="similarity">
    <text evidence="1 5">Belongs to the class-II fumarase/aspartase family. Fumarase subfamily.</text>
</comment>
<keyword evidence="2 5" id="KW-0963">Cytoplasm</keyword>
<dbReference type="PRINTS" id="PR00149">
    <property type="entry name" value="FUMRATELYASE"/>
</dbReference>
<dbReference type="KEGG" id="ppr:PBPRB0402"/>
<dbReference type="CDD" id="cd01362">
    <property type="entry name" value="Fumarase_classII"/>
    <property type="match status" value="1"/>
</dbReference>
<comment type="catalytic activity">
    <reaction evidence="5">
        <text>(S)-malate = fumarate + H2O</text>
        <dbReference type="Rhea" id="RHEA:12460"/>
        <dbReference type="ChEBI" id="CHEBI:15377"/>
        <dbReference type="ChEBI" id="CHEBI:15589"/>
        <dbReference type="ChEBI" id="CHEBI:29806"/>
        <dbReference type="EC" id="4.2.1.2"/>
    </reaction>
</comment>
<feature type="active site" description="Proton donor/acceptor" evidence="5">
    <location>
        <position position="230"/>
    </location>
</feature>
<dbReference type="UniPathway" id="UPA00223">
    <property type="reaction ID" value="UER01007"/>
</dbReference>
<name>Q6LKA5_PHOPR</name>
<keyword evidence="4 5" id="KW-0456">Lyase</keyword>
<dbReference type="AlphaFoldDB" id="Q6LKA5"/>
<dbReference type="PANTHER" id="PTHR11444:SF22">
    <property type="entry name" value="FUMARATE HYDRATASE CLASS II"/>
    <property type="match status" value="1"/>
</dbReference>
<feature type="binding site" evidence="5">
    <location>
        <begin position="366"/>
        <end position="368"/>
    </location>
    <ligand>
        <name>substrate</name>
    </ligand>
</feature>